<evidence type="ECO:0000313" key="2">
    <source>
        <dbReference type="Proteomes" id="UP000006263"/>
    </source>
</evidence>
<dbReference type="EMBL" id="BAEP01000005">
    <property type="protein sequence ID" value="GAC22676.1"/>
    <property type="molecule type" value="Genomic_DNA"/>
</dbReference>
<dbReference type="AlphaFoldDB" id="K6YFA1"/>
<dbReference type="Proteomes" id="UP000006263">
    <property type="component" value="Unassembled WGS sequence"/>
</dbReference>
<evidence type="ECO:0000313" key="1">
    <source>
        <dbReference type="EMBL" id="GAC22676.1"/>
    </source>
</evidence>
<sequence>MYIFKSPIFSKVIELLEELSTEICMKTSNSNYKQYIIRNIC</sequence>
<name>K6YFA1_9ALTE</name>
<accession>K6YFA1</accession>
<protein>
    <submittedName>
        <fullName evidence="1">Uncharacterized protein</fullName>
    </submittedName>
</protein>
<comment type="caution">
    <text evidence="1">The sequence shown here is derived from an EMBL/GenBank/DDBJ whole genome shotgun (WGS) entry which is preliminary data.</text>
</comment>
<proteinExistence type="predicted"/>
<organism evidence="1 2">
    <name type="scientific">Paraglaciecola mesophila KMM 241</name>
    <dbReference type="NCBI Taxonomy" id="1128912"/>
    <lineage>
        <taxon>Bacteria</taxon>
        <taxon>Pseudomonadati</taxon>
        <taxon>Pseudomonadota</taxon>
        <taxon>Gammaproteobacteria</taxon>
        <taxon>Alteromonadales</taxon>
        <taxon>Alteromonadaceae</taxon>
        <taxon>Paraglaciecola</taxon>
    </lineage>
</organism>
<gene>
    <name evidence="1" type="ORF">GMES_0367</name>
</gene>
<reference evidence="1 2" key="1">
    <citation type="journal article" date="2017" name="Antonie Van Leeuwenhoek">
        <title>Rhizobium rhizosphaerae sp. nov., a novel species isolated from rice rhizosphere.</title>
        <authorList>
            <person name="Zhao J.J."/>
            <person name="Zhang J."/>
            <person name="Zhang R.J."/>
            <person name="Zhang C.W."/>
            <person name="Yin H.Q."/>
            <person name="Zhang X.X."/>
        </authorList>
    </citation>
    <scope>NUCLEOTIDE SEQUENCE [LARGE SCALE GENOMIC DNA]</scope>
    <source>
        <strain evidence="1 2">KMM 241</strain>
    </source>
</reference>